<feature type="domain" description="VOC" evidence="1">
    <location>
        <begin position="9"/>
        <end position="130"/>
    </location>
</feature>
<sequence length="130" mass="14565">MGVSSMTVKVKRIAIFVERMERALNFYRTLGLEIPASADEEQHVEVEQNGLILAFDTWEMAEGILGGSEKPVGYRMEIAFQFDSREALDELYRQLTAKGYTGYLVPQDTPWGEGYAIVKDPDGNLISLVA</sequence>
<accession>A0ABU0KSN4</accession>
<dbReference type="InterPro" id="IPR029068">
    <property type="entry name" value="Glyas_Bleomycin-R_OHBP_Dase"/>
</dbReference>
<organism evidence="2 3">
    <name type="scientific">Paenibacillus brasilensis</name>
    <dbReference type="NCBI Taxonomy" id="128574"/>
    <lineage>
        <taxon>Bacteria</taxon>
        <taxon>Bacillati</taxon>
        <taxon>Bacillota</taxon>
        <taxon>Bacilli</taxon>
        <taxon>Bacillales</taxon>
        <taxon>Paenibacillaceae</taxon>
        <taxon>Paenibacillus</taxon>
    </lineage>
</organism>
<protein>
    <submittedName>
        <fullName evidence="2">Glyoxalase superfamily protein PhnB</fullName>
    </submittedName>
</protein>
<dbReference type="PANTHER" id="PTHR36503">
    <property type="entry name" value="BLR2520 PROTEIN"/>
    <property type="match status" value="1"/>
</dbReference>
<dbReference type="InterPro" id="IPR037523">
    <property type="entry name" value="VOC_core"/>
</dbReference>
<dbReference type="SUPFAM" id="SSF54593">
    <property type="entry name" value="Glyoxalase/Bleomycin resistance protein/Dihydroxybiphenyl dioxygenase"/>
    <property type="match status" value="1"/>
</dbReference>
<gene>
    <name evidence="2" type="ORF">QOZ95_000507</name>
</gene>
<dbReference type="PANTHER" id="PTHR36503:SF3">
    <property type="entry name" value="BLR0126 PROTEIN"/>
    <property type="match status" value="1"/>
</dbReference>
<evidence type="ECO:0000313" key="2">
    <source>
        <dbReference type="EMBL" id="MDQ0492360.1"/>
    </source>
</evidence>
<dbReference type="Pfam" id="PF00903">
    <property type="entry name" value="Glyoxalase"/>
    <property type="match status" value="1"/>
</dbReference>
<comment type="caution">
    <text evidence="2">The sequence shown here is derived from an EMBL/GenBank/DDBJ whole genome shotgun (WGS) entry which is preliminary data.</text>
</comment>
<dbReference type="PROSITE" id="PS51819">
    <property type="entry name" value="VOC"/>
    <property type="match status" value="1"/>
</dbReference>
<dbReference type="Gene3D" id="3.10.180.10">
    <property type="entry name" value="2,3-Dihydroxybiphenyl 1,2-Dioxygenase, domain 1"/>
    <property type="match status" value="1"/>
</dbReference>
<dbReference type="EMBL" id="JAUSWA010000002">
    <property type="protein sequence ID" value="MDQ0492360.1"/>
    <property type="molecule type" value="Genomic_DNA"/>
</dbReference>
<evidence type="ECO:0000259" key="1">
    <source>
        <dbReference type="PROSITE" id="PS51819"/>
    </source>
</evidence>
<proteinExistence type="predicted"/>
<name>A0ABU0KSN4_9BACL</name>
<keyword evidence="3" id="KW-1185">Reference proteome</keyword>
<reference evidence="2 3" key="1">
    <citation type="submission" date="2023-07" db="EMBL/GenBank/DDBJ databases">
        <title>Genomic Encyclopedia of Type Strains, Phase IV (KMG-IV): sequencing the most valuable type-strain genomes for metagenomic binning, comparative biology and taxonomic classification.</title>
        <authorList>
            <person name="Goeker M."/>
        </authorList>
    </citation>
    <scope>NUCLEOTIDE SEQUENCE [LARGE SCALE GENOMIC DNA]</scope>
    <source>
        <strain evidence="2 3">DSM 14914</strain>
    </source>
</reference>
<evidence type="ECO:0000313" key="3">
    <source>
        <dbReference type="Proteomes" id="UP001242811"/>
    </source>
</evidence>
<dbReference type="Proteomes" id="UP001242811">
    <property type="component" value="Unassembled WGS sequence"/>
</dbReference>
<dbReference type="InterPro" id="IPR004360">
    <property type="entry name" value="Glyas_Fos-R_dOase_dom"/>
</dbReference>